<sequence length="412" mass="46669">MKKSFHLMAKPASYHCNLACDYCFYLPKGETLFREQPHARHMSDTVLRQFIRQYIETSPGDEVTFTWQGGEPTLAGLDFYRRALELQQRYARGKRIVNTLQTNGVLLNEEWVRFLAEHRFLVGVSVDGPQHLYDAMRKTHSGRSVFNSVIEGVARLREAGVEFNLLAVVNEQTARYPLDVYRFLTRDLGAKFVQFIPAVEITPGREAAAERFGEIIGIENDAAATVTPWSVTGKAYGSFLIAVFNEWVRHDVGRVFVQIFDNTLAAWAGQTPSLCVMRPNCGASLVVEQNGDIYSCDHFVSPEHRLGNILTTPPDLLAASRQQRQFSERKTPRSPRCQQCEYRFACQGGCPKHRIVSEGKHRQNYLCSGYHAFFSHVSPYMDWMAQQLAHRRSAAGIMQVAPFIAAQHACGR</sequence>
<dbReference type="NCBIfam" id="TIGR04085">
    <property type="entry name" value="rSAM_more_4Fe4S"/>
    <property type="match status" value="1"/>
</dbReference>
<name>A0A9X2W4D3_9ENTR</name>
<dbReference type="InterPro" id="IPR007197">
    <property type="entry name" value="rSAM"/>
</dbReference>
<evidence type="ECO:0000313" key="10">
    <source>
        <dbReference type="Proteomes" id="UP001150641"/>
    </source>
</evidence>
<organism evidence="9 10">
    <name type="scientific">Dryocola boscaweniae</name>
    <dbReference type="NCBI Taxonomy" id="2925397"/>
    <lineage>
        <taxon>Bacteria</taxon>
        <taxon>Pseudomonadati</taxon>
        <taxon>Pseudomonadota</taxon>
        <taxon>Gammaproteobacteria</taxon>
        <taxon>Enterobacterales</taxon>
        <taxon>Enterobacteriaceae</taxon>
        <taxon>Dryocola</taxon>
    </lineage>
</organism>
<dbReference type="NCBIfam" id="TIGR03942">
    <property type="entry name" value="sulfatase_rSAM"/>
    <property type="match status" value="1"/>
</dbReference>
<evidence type="ECO:0000256" key="4">
    <source>
        <dbReference type="ARBA" id="ARBA00022723"/>
    </source>
</evidence>
<comment type="cofactor">
    <cofactor evidence="1">
        <name>[4Fe-4S] cluster</name>
        <dbReference type="ChEBI" id="CHEBI:49883"/>
    </cofactor>
</comment>
<proteinExistence type="inferred from homology"/>
<dbReference type="SFLD" id="SFLDG01386">
    <property type="entry name" value="main_SPASM_domain-containing"/>
    <property type="match status" value="1"/>
</dbReference>
<accession>A0A9X2W4D3</accession>
<dbReference type="PROSITE" id="PS51918">
    <property type="entry name" value="RADICAL_SAM"/>
    <property type="match status" value="1"/>
</dbReference>
<dbReference type="SFLD" id="SFLDG01072">
    <property type="entry name" value="dehydrogenase_like"/>
    <property type="match status" value="1"/>
</dbReference>
<keyword evidence="10" id="KW-1185">Reference proteome</keyword>
<dbReference type="PANTHER" id="PTHR43273">
    <property type="entry name" value="ANAEROBIC SULFATASE-MATURATING ENZYME HOMOLOG ASLB-RELATED"/>
    <property type="match status" value="1"/>
</dbReference>
<keyword evidence="4" id="KW-0479">Metal-binding</keyword>
<comment type="caution">
    <text evidence="9">The sequence shown here is derived from an EMBL/GenBank/DDBJ whole genome shotgun (WGS) entry which is preliminary data.</text>
</comment>
<keyword evidence="2" id="KW-0004">4Fe-4S</keyword>
<feature type="domain" description="Radical SAM core" evidence="8">
    <location>
        <begin position="1"/>
        <end position="238"/>
    </location>
</feature>
<dbReference type="Gene3D" id="3.20.20.70">
    <property type="entry name" value="Aldolase class I"/>
    <property type="match status" value="1"/>
</dbReference>
<dbReference type="Pfam" id="PF13186">
    <property type="entry name" value="SPASM"/>
    <property type="match status" value="1"/>
</dbReference>
<dbReference type="InterPro" id="IPR047207">
    <property type="entry name" value="SPASM_anSME"/>
</dbReference>
<dbReference type="InterPro" id="IPR023885">
    <property type="entry name" value="4Fe4S-binding_SPASM_dom"/>
</dbReference>
<dbReference type="SUPFAM" id="SSF102114">
    <property type="entry name" value="Radical SAM enzymes"/>
    <property type="match status" value="1"/>
</dbReference>
<keyword evidence="3" id="KW-0949">S-adenosyl-L-methionine</keyword>
<evidence type="ECO:0000259" key="8">
    <source>
        <dbReference type="PROSITE" id="PS51918"/>
    </source>
</evidence>
<evidence type="ECO:0000256" key="1">
    <source>
        <dbReference type="ARBA" id="ARBA00001966"/>
    </source>
</evidence>
<dbReference type="InterPro" id="IPR023867">
    <property type="entry name" value="Sulphatase_maturase_rSAM"/>
</dbReference>
<dbReference type="InterPro" id="IPR058240">
    <property type="entry name" value="rSAM_sf"/>
</dbReference>
<reference evidence="9" key="1">
    <citation type="submission" date="2022-03" db="EMBL/GenBank/DDBJ databases">
        <title>Proposal of a novel genus Dryocolo and two novel species.</title>
        <authorList>
            <person name="Maddock D.W."/>
            <person name="Brady C.L."/>
            <person name="Denman S."/>
            <person name="Arnold D."/>
        </authorList>
    </citation>
    <scope>NUCLEOTIDE SEQUENCE</scope>
    <source>
        <strain evidence="9">H6W4</strain>
    </source>
</reference>
<evidence type="ECO:0000256" key="5">
    <source>
        <dbReference type="ARBA" id="ARBA00023004"/>
    </source>
</evidence>
<dbReference type="GO" id="GO:0016491">
    <property type="term" value="F:oxidoreductase activity"/>
    <property type="evidence" value="ECO:0007669"/>
    <property type="project" value="InterPro"/>
</dbReference>
<dbReference type="EMBL" id="JALHAP010000067">
    <property type="protein sequence ID" value="MCT4700659.1"/>
    <property type="molecule type" value="Genomic_DNA"/>
</dbReference>
<dbReference type="PANTHER" id="PTHR43273:SF3">
    <property type="entry name" value="ANAEROBIC SULFATASE-MATURATING ENZYME HOMOLOG ASLB-RELATED"/>
    <property type="match status" value="1"/>
</dbReference>
<dbReference type="AlphaFoldDB" id="A0A9X2W4D3"/>
<evidence type="ECO:0000256" key="7">
    <source>
        <dbReference type="ARBA" id="ARBA00023601"/>
    </source>
</evidence>
<protein>
    <submittedName>
        <fullName evidence="9">Anaerobic sulfatase maturase</fullName>
    </submittedName>
</protein>
<dbReference type="SFLD" id="SFLDF00285">
    <property type="entry name" value="anaerobic_Ser-type_sulfatase-m"/>
    <property type="match status" value="1"/>
</dbReference>
<dbReference type="SFLD" id="SFLDG01384">
    <property type="entry name" value="thioether_bond_formation_requi"/>
    <property type="match status" value="1"/>
</dbReference>
<dbReference type="InterPro" id="IPR034491">
    <property type="entry name" value="Anaerob_Ser_sulfatase-maturase"/>
</dbReference>
<evidence type="ECO:0000256" key="2">
    <source>
        <dbReference type="ARBA" id="ARBA00022485"/>
    </source>
</evidence>
<dbReference type="Pfam" id="PF04055">
    <property type="entry name" value="Radical_SAM"/>
    <property type="match status" value="1"/>
</dbReference>
<comment type="similarity">
    <text evidence="7">Belongs to the radical SAM superfamily. Anaerobic sulfatase-maturating enzyme family.</text>
</comment>
<dbReference type="SFLD" id="SFLDG01067">
    <property type="entry name" value="SPASM/twitch_domain_containing"/>
    <property type="match status" value="1"/>
</dbReference>
<evidence type="ECO:0000256" key="6">
    <source>
        <dbReference type="ARBA" id="ARBA00023014"/>
    </source>
</evidence>
<dbReference type="GO" id="GO:0051539">
    <property type="term" value="F:4 iron, 4 sulfur cluster binding"/>
    <property type="evidence" value="ECO:0007669"/>
    <property type="project" value="UniProtKB-KW"/>
</dbReference>
<evidence type="ECO:0000256" key="3">
    <source>
        <dbReference type="ARBA" id="ARBA00022691"/>
    </source>
</evidence>
<dbReference type="RefSeq" id="WP_271121450.1">
    <property type="nucleotide sequence ID" value="NZ_JALHAN010000054.1"/>
</dbReference>
<dbReference type="Proteomes" id="UP001150641">
    <property type="component" value="Unassembled WGS sequence"/>
</dbReference>
<dbReference type="CDD" id="cd21120">
    <property type="entry name" value="SPASM_anSME"/>
    <property type="match status" value="1"/>
</dbReference>
<gene>
    <name evidence="9" type="ORF">MUA00_02355</name>
</gene>
<dbReference type="GO" id="GO:0046872">
    <property type="term" value="F:metal ion binding"/>
    <property type="evidence" value="ECO:0007669"/>
    <property type="project" value="UniProtKB-KW"/>
</dbReference>
<dbReference type="SFLD" id="SFLDS00029">
    <property type="entry name" value="Radical_SAM"/>
    <property type="match status" value="1"/>
</dbReference>
<keyword evidence="5" id="KW-0408">Iron</keyword>
<dbReference type="CDD" id="cd01335">
    <property type="entry name" value="Radical_SAM"/>
    <property type="match status" value="1"/>
</dbReference>
<keyword evidence="6" id="KW-0411">Iron-sulfur</keyword>
<evidence type="ECO:0000313" key="9">
    <source>
        <dbReference type="EMBL" id="MCT4700659.1"/>
    </source>
</evidence>
<dbReference type="InterPro" id="IPR013785">
    <property type="entry name" value="Aldolase_TIM"/>
</dbReference>